<accession>A0ABQ7SHF5</accession>
<organism evidence="5 6">
    <name type="scientific">Phrynosoma platyrhinos</name>
    <name type="common">Desert horned lizard</name>
    <dbReference type="NCBI Taxonomy" id="52577"/>
    <lineage>
        <taxon>Eukaryota</taxon>
        <taxon>Metazoa</taxon>
        <taxon>Chordata</taxon>
        <taxon>Craniata</taxon>
        <taxon>Vertebrata</taxon>
        <taxon>Euteleostomi</taxon>
        <taxon>Lepidosauria</taxon>
        <taxon>Squamata</taxon>
        <taxon>Bifurcata</taxon>
        <taxon>Unidentata</taxon>
        <taxon>Episquamata</taxon>
        <taxon>Toxicofera</taxon>
        <taxon>Iguania</taxon>
        <taxon>Phrynosomatidae</taxon>
        <taxon>Phrynosomatinae</taxon>
        <taxon>Phrynosoma</taxon>
    </lineage>
</organism>
<evidence type="ECO:0000256" key="2">
    <source>
        <dbReference type="ARBA" id="ARBA00005892"/>
    </source>
</evidence>
<evidence type="ECO:0000256" key="3">
    <source>
        <dbReference type="ARBA" id="ARBA00022448"/>
    </source>
</evidence>
<name>A0ABQ7SHF5_PHRPL</name>
<keyword evidence="3" id="KW-0813">Transport</keyword>
<evidence type="ECO:0008006" key="7">
    <source>
        <dbReference type="Google" id="ProtNLM"/>
    </source>
</evidence>
<sequence>MIFSGEHQLPRFPGLTRGLVAVLLYWDGKRCIANSLRTLIQSRRGKTWTLELSPELVSITTRFTDELMEQGLTQKILTLVSQIDLNTEFEKLQRERGLGSEKHRKEASTILRVCNHQNILSPVADLIKECRQALAESLFVWTCQSPLSRDDTLILISFLEKVTLEADGSLDRVNLALLMALLYCFDVSFLEQSTEDREELMQQLPLLTERQYIAAIHTRLQESRPWKLPGLQATIRLAWALALRGISQFSDVTALAEFTEADEAMAELAIADNIFLFLTESVVRAENFYQEEFYIRRIHNLVTDFLALMPMKVKQLRNRADEDARMIHMSIQMGNEPPLSLRRDLEHLMLLIAELYSEDPFNMELALEYWCPSEPLQSSTIIGSYLGIAHQRPPQRQVVLSKFVRQMGDLLPSTIYIPYLKMLRGLANGPQCSHYCFTLLKGNGSSHAENIQGAGGSPVSWEHFFHSLMLYHEHLRKDLPSADSIQYRHLPLRGITQKEQDGLIAFLQLTKTIVKWSENARLALCEHPQWTPVVIILGLLQCSIHPILKAELLETLSAFGKSPEIAASLWQSLEYTQILQTVRTPGQRQAIGIEVELNEIESRCEEYPLTRAFCRLISTLVESSFPSNLGAGLRPPGFDPYLQFLRDSVFLRFRTRAYRRAAEKWEVAEAVLEVFYKLLRDYEPQLEDFVDQYVELQGIPETYGEELHSGTGEKWEFGNGEEIIAYKPPGFNLMYHLLNESPMLELSLSLLEEGVKQLDTYAPFPGKKHLEKAVQYCLGLLNLTLQKENLFMDLLRESHLSLIVTSLEQLLQGINPRTKKADHVVNIARYLYHGNTNPELAFESSKILCCISCNSNIQIKLIGDFTQDQNISQKLMAGFVECLDNETAEEIINPDEELEGERKQAPIYHETRINILNLLITSLECSPPNLALYLLGYEFKKPVSTTNLQDPGVLGCPRTCLHAILNILENGTETRSGPTAVQQSPHLAELCYQVIYQLCACSDTSGPTMRYLRTSQDFLFSQLQHLPFSVKDHEIPVLNQMSWLMKTASIELRVTSLNRQRSHTQRLLHLLLDDVPVKSYLAEGEGGIEDESRSVSGFLHFDTASKVRRKILSILDSIDFSQEIPEPLQLDFFDRSQIEQVIANCENRSARGPVICNVKHIHKVLIAEVNALQGMAALGQRPLLMECFEEINTILQYVVERNKLLQCLYAKRHVLESWRQLVEIILTACPQDLIQPEDRQLIIRDLLQDLHDKILNDDAAQELMPVVAGAVFTLTAHLSQSVRTEQKESLAVPVPGHSQFVLMLDGSFTIPPGSEGMVVGFASIGDSSLHIILKKILDFILKTGGGFQRVRTHLYGALLYYLQIAQRPDEPDTLEAAKKTMWERLTAPEDAFSKLQRENMAIIESYGSALMEVVCRDACDGHEIGRMLALALLDRIISVDKQQQWLLYLSNSGYLKVLVESLADDDLKLQSLLTPQPPLLKALYTYESKMAFLTKVAKIQQGARELLRSGVIVRLAQCHVYDMRPEIDQQGIFGMREPPVFIPTPVERYRQILLPALQMCQVILTSSMAQHAQAAGQFLISHSDTIQAILRCQEVSTGSLQELALLTGIISKAALPGVLGDFGLDINDGMQIELQGHIGRFQRQCLGLLTRFGGSDRLRQFKLQDDHTEGDRVNRRDEVELAMQQVCANVMEYCQLLMVQCAPTFEHTVCLFTPSLSESTNRDGPRQDTQAPVIPYWRLPGLGIIVYLLKQSANDFFSYYDSHRQSVSKLQNVEQLPPDEIKEVIHLSSSCIITTARLTSDTVYTALHVFLFFLQLCQSLTLTGVDKISTAQKYVLARRRLVKLINNRAKLLSLCCYIIETCLFILWRHLEHYLLHCTPADSQDSLLASRTPLKSRKLQDSLSAQPNFDFRSGLSRLQLEATSSFGESLQKKLLDIEGLYSKVRSRYTFIQALVRRIRGLLRISRT</sequence>
<dbReference type="Pfam" id="PF11894">
    <property type="entry name" value="Nup192"/>
    <property type="match status" value="1"/>
</dbReference>
<protein>
    <recommendedName>
        <fullName evidence="7">Nucleoporin 205</fullName>
    </recommendedName>
</protein>
<evidence type="ECO:0000313" key="5">
    <source>
        <dbReference type="EMBL" id="KAH0616785.1"/>
    </source>
</evidence>
<gene>
    <name evidence="5" type="ORF">JD844_028175</name>
</gene>
<dbReference type="Proteomes" id="UP000826234">
    <property type="component" value="Unassembled WGS sequence"/>
</dbReference>
<evidence type="ECO:0000256" key="1">
    <source>
        <dbReference type="ARBA" id="ARBA00004123"/>
    </source>
</evidence>
<comment type="caution">
    <text evidence="5">The sequence shown here is derived from an EMBL/GenBank/DDBJ whole genome shotgun (WGS) entry which is preliminary data.</text>
</comment>
<reference evidence="5 6" key="1">
    <citation type="journal article" date="2022" name="Gigascience">
        <title>A chromosome-level genome assembly and annotation of the desert horned lizard, Phrynosoma platyrhinos, provides insight into chromosomal rearrangements among reptiles.</title>
        <authorList>
            <person name="Koochekian N."/>
            <person name="Ascanio A."/>
            <person name="Farleigh K."/>
            <person name="Card D.C."/>
            <person name="Schield D.R."/>
            <person name="Castoe T.A."/>
            <person name="Jezkova T."/>
        </authorList>
    </citation>
    <scope>NUCLEOTIDE SEQUENCE [LARGE SCALE GENOMIC DNA]</scope>
    <source>
        <strain evidence="5">NK-2021</strain>
    </source>
</reference>
<dbReference type="InterPro" id="IPR021827">
    <property type="entry name" value="Nup186/Nup192/Nup205"/>
</dbReference>
<proteinExistence type="inferred from homology"/>
<evidence type="ECO:0000256" key="4">
    <source>
        <dbReference type="ARBA" id="ARBA00023242"/>
    </source>
</evidence>
<dbReference type="EMBL" id="JAIPUX010005290">
    <property type="protein sequence ID" value="KAH0616785.1"/>
    <property type="molecule type" value="Genomic_DNA"/>
</dbReference>
<keyword evidence="4" id="KW-0539">Nucleus</keyword>
<evidence type="ECO:0000313" key="6">
    <source>
        <dbReference type="Proteomes" id="UP000826234"/>
    </source>
</evidence>
<comment type="subcellular location">
    <subcellularLocation>
        <location evidence="1">Nucleus</location>
    </subcellularLocation>
</comment>
<dbReference type="PANTHER" id="PTHR31344:SF0">
    <property type="entry name" value="NUCLEAR PORE COMPLEX PROTEIN NUP205"/>
    <property type="match status" value="1"/>
</dbReference>
<keyword evidence="6" id="KW-1185">Reference proteome</keyword>
<comment type="similarity">
    <text evidence="2">Belongs to the NUP186/NUP192/NUP205 family.</text>
</comment>
<dbReference type="PANTHER" id="PTHR31344">
    <property type="entry name" value="NUCLEAR PORE COMPLEX PROTEIN NUP205"/>
    <property type="match status" value="1"/>
</dbReference>